<dbReference type="GeneID" id="70185876"/>
<organism evidence="3 4">
    <name type="scientific">Microdochium trichocladiopsis</name>
    <dbReference type="NCBI Taxonomy" id="1682393"/>
    <lineage>
        <taxon>Eukaryota</taxon>
        <taxon>Fungi</taxon>
        <taxon>Dikarya</taxon>
        <taxon>Ascomycota</taxon>
        <taxon>Pezizomycotina</taxon>
        <taxon>Sordariomycetes</taxon>
        <taxon>Xylariomycetidae</taxon>
        <taxon>Xylariales</taxon>
        <taxon>Microdochiaceae</taxon>
        <taxon>Microdochium</taxon>
    </lineage>
</organism>
<evidence type="ECO:0000259" key="2">
    <source>
        <dbReference type="Pfam" id="PF20150"/>
    </source>
</evidence>
<dbReference type="OrthoDB" id="3557569at2759"/>
<protein>
    <recommendedName>
        <fullName evidence="2">2EXR domain-containing protein</fullName>
    </recommendedName>
</protein>
<feature type="compositionally biased region" description="Polar residues" evidence="1">
    <location>
        <begin position="609"/>
        <end position="621"/>
    </location>
</feature>
<feature type="compositionally biased region" description="Polar residues" evidence="1">
    <location>
        <begin position="578"/>
        <end position="601"/>
    </location>
</feature>
<feature type="domain" description="2EXR" evidence="2">
    <location>
        <begin position="620"/>
        <end position="698"/>
    </location>
</feature>
<keyword evidence="4" id="KW-1185">Reference proteome</keyword>
<dbReference type="EMBL" id="JAGTJQ010000001">
    <property type="protein sequence ID" value="KAH7041538.1"/>
    <property type="molecule type" value="Genomic_DNA"/>
</dbReference>
<comment type="caution">
    <text evidence="3">The sequence shown here is derived from an EMBL/GenBank/DDBJ whole genome shotgun (WGS) entry which is preliminary data.</text>
</comment>
<dbReference type="Proteomes" id="UP000756346">
    <property type="component" value="Unassembled WGS sequence"/>
</dbReference>
<evidence type="ECO:0000256" key="1">
    <source>
        <dbReference type="SAM" id="MobiDB-lite"/>
    </source>
</evidence>
<dbReference type="Pfam" id="PF20150">
    <property type="entry name" value="2EXR"/>
    <property type="match status" value="1"/>
</dbReference>
<feature type="region of interest" description="Disordered" evidence="1">
    <location>
        <begin position="336"/>
        <end position="357"/>
    </location>
</feature>
<dbReference type="RefSeq" id="XP_046019593.1">
    <property type="nucleotide sequence ID" value="XM_046156330.1"/>
</dbReference>
<sequence>MDKTQGSNCSSPTDASSAQWVPLFTKPLKLKPLSLADAKGGNELHVPKTRARVAEMKEPATTEPADLTAQVSLGPKPLKGKRYTPESELLWAITRHEDIETIRRIGAECAKHNPLAFKKQINPSLPCPFTACVVHDNLAALKYMIEEVDSAIFDLDRDVSREILAASMDKAIEHHHDAIIKYLIADVGVDRDCTLAPPTKLAQHGLPESLEWRLEHMSASKVSMERMVRLCKICLERAVAADSTSTPSNMEVVIVLLTFGGHALRGSDVLLDILAIALASARFPEANAIFTAWRCHGGLSSPLDEARIVSAWRFASTFPQSAWICEYLEEKVPHLVPVESPNNDNNTGPRLQKDEYPRPPAYYPADADYCEVDSAELALYGEHLEQGRRSAEDAEADAQMAAAVKAYQDSEEDGWVTVNVGSDNRRRWQPRGPAFSADGDVLEEQIVPLVLQVPQPSAWIAIDTRAQVQCSFPGRSGQVRAGALGSTCTDSFALPEAASLVVLGRRQVPLPKQEPSRTDDTLSPVTKQTAWALSVCFAGPIGSQNISLPSRLRQPDPGFALPQSTFLDLGHRHLDADTQQPAKTAGKTSTMASGQDATTALSVDDSEPEPSTTEQQPTSFPQFARLPPEIQLLIWQKALEEPAFVVWCDEHDHCEKLLKSASLRLARATCSHDRRPHPLMHTCHASRRVARPNIYHHVLEAASPTGALMQFRMPTSTNITADVFLLPFKRDEWAVELPKGIKHVGFMCAEHAPPHLSPFTGAAFGSDVSRDNFPESLEGRSTWLAYNIFLVQQSYVWLRRLLRWKECNAESLSSCTLIFPDSYWWHDQLDGYGPFRYVTPYVDAQLIKQEYRHIWQATQYFVGGPYSADMVPSNSNVFIAYWKLATWDKSARTRPQPRYMPFTSDGWVEAIQK</sequence>
<dbReference type="AlphaFoldDB" id="A0A9P8YKF9"/>
<dbReference type="PANTHER" id="PTHR35910:SF1">
    <property type="entry name" value="2EXR DOMAIN-CONTAINING PROTEIN"/>
    <property type="match status" value="1"/>
</dbReference>
<evidence type="ECO:0000313" key="3">
    <source>
        <dbReference type="EMBL" id="KAH7041538.1"/>
    </source>
</evidence>
<name>A0A9P8YKF9_9PEZI</name>
<feature type="region of interest" description="Disordered" evidence="1">
    <location>
        <begin position="578"/>
        <end position="622"/>
    </location>
</feature>
<dbReference type="InterPro" id="IPR045518">
    <property type="entry name" value="2EXR"/>
</dbReference>
<accession>A0A9P8YKF9</accession>
<proteinExistence type="predicted"/>
<gene>
    <name evidence="3" type="ORF">B0I36DRAFT_345130</name>
</gene>
<evidence type="ECO:0000313" key="4">
    <source>
        <dbReference type="Proteomes" id="UP000756346"/>
    </source>
</evidence>
<dbReference type="PANTHER" id="PTHR35910">
    <property type="entry name" value="2EXR DOMAIN-CONTAINING PROTEIN"/>
    <property type="match status" value="1"/>
</dbReference>
<feature type="compositionally biased region" description="Polar residues" evidence="1">
    <location>
        <begin position="340"/>
        <end position="349"/>
    </location>
</feature>
<reference evidence="3" key="1">
    <citation type="journal article" date="2021" name="Nat. Commun.">
        <title>Genetic determinants of endophytism in the Arabidopsis root mycobiome.</title>
        <authorList>
            <person name="Mesny F."/>
            <person name="Miyauchi S."/>
            <person name="Thiergart T."/>
            <person name="Pickel B."/>
            <person name="Atanasova L."/>
            <person name="Karlsson M."/>
            <person name="Huettel B."/>
            <person name="Barry K.W."/>
            <person name="Haridas S."/>
            <person name="Chen C."/>
            <person name="Bauer D."/>
            <person name="Andreopoulos W."/>
            <person name="Pangilinan J."/>
            <person name="LaButti K."/>
            <person name="Riley R."/>
            <person name="Lipzen A."/>
            <person name="Clum A."/>
            <person name="Drula E."/>
            <person name="Henrissat B."/>
            <person name="Kohler A."/>
            <person name="Grigoriev I.V."/>
            <person name="Martin F.M."/>
            <person name="Hacquard S."/>
        </authorList>
    </citation>
    <scope>NUCLEOTIDE SEQUENCE</scope>
    <source>
        <strain evidence="3">MPI-CAGE-CH-0230</strain>
    </source>
</reference>